<protein>
    <recommendedName>
        <fullName evidence="6">Peptidylprolyl isomerase</fullName>
    </recommendedName>
</protein>
<dbReference type="SMART" id="SM00028">
    <property type="entry name" value="TPR"/>
    <property type="match status" value="1"/>
</dbReference>
<feature type="compositionally biased region" description="Basic and acidic residues" evidence="3">
    <location>
        <begin position="222"/>
        <end position="237"/>
    </location>
</feature>
<dbReference type="Proteomes" id="UP000075714">
    <property type="component" value="Unassembled WGS sequence"/>
</dbReference>
<accession>A0A150FYN0</accession>
<keyword evidence="1" id="KW-0677">Repeat</keyword>
<evidence type="ECO:0000313" key="5">
    <source>
        <dbReference type="Proteomes" id="UP000075714"/>
    </source>
</evidence>
<dbReference type="PANTHER" id="PTHR11242">
    <property type="entry name" value="ARYL HYDROCARBON RECEPTOR INTERACTING PROTEIN RELATED"/>
    <property type="match status" value="1"/>
</dbReference>
<keyword evidence="5" id="KW-1185">Reference proteome</keyword>
<name>A0A150FYN0_GONPE</name>
<gene>
    <name evidence="4" type="ORF">GPECTOR_124g487</name>
</gene>
<dbReference type="InterPro" id="IPR019734">
    <property type="entry name" value="TPR_rpt"/>
</dbReference>
<reference evidence="5" key="1">
    <citation type="journal article" date="2016" name="Nat. Commun.">
        <title>The Gonium pectorale genome demonstrates co-option of cell cycle regulation during the evolution of multicellularity.</title>
        <authorList>
            <person name="Hanschen E.R."/>
            <person name="Marriage T.N."/>
            <person name="Ferris P.J."/>
            <person name="Hamaji T."/>
            <person name="Toyoda A."/>
            <person name="Fujiyama A."/>
            <person name="Neme R."/>
            <person name="Noguchi H."/>
            <person name="Minakuchi Y."/>
            <person name="Suzuki M."/>
            <person name="Kawai-Toyooka H."/>
            <person name="Smith D.R."/>
            <person name="Sparks H."/>
            <person name="Anderson J."/>
            <person name="Bakaric R."/>
            <person name="Luria V."/>
            <person name="Karger A."/>
            <person name="Kirschner M.W."/>
            <person name="Durand P.M."/>
            <person name="Michod R.E."/>
            <person name="Nozaki H."/>
            <person name="Olson B.J."/>
        </authorList>
    </citation>
    <scope>NUCLEOTIDE SEQUENCE [LARGE SCALE GENOMIC DNA]</scope>
    <source>
        <strain evidence="5">NIES-2863</strain>
    </source>
</reference>
<dbReference type="PANTHER" id="PTHR11242:SF0">
    <property type="entry name" value="TPR_REGION DOMAIN-CONTAINING PROTEIN"/>
    <property type="match status" value="1"/>
</dbReference>
<feature type="compositionally biased region" description="Gly residues" evidence="3">
    <location>
        <begin position="174"/>
        <end position="191"/>
    </location>
</feature>
<sequence>MLLKEQGNELVDKDPEAALERYAQALAVFVWFDRGPDRSAEDIPLVAAADGLQGAEREQAHHLLAVTFCNAAACLLQLGMHADAAFACSKALRYDPYSVKALYRRALAHRLAASTAGLEAARDDLAEANRLEPANHQVRLALTAVQHELREQRRKERGMYGNMFERGGELYGSGAAGGPAGGGGGDSGGGAADARSRRLRGGPDADAEEEEEGDDDPATSGRDPEDLLFKDTEDRKIWRAPLSTALPGAPPGQPLGAPSGHSEL</sequence>
<dbReference type="STRING" id="33097.A0A150FYN0"/>
<evidence type="ECO:0000313" key="4">
    <source>
        <dbReference type="EMBL" id="KXZ42687.1"/>
    </source>
</evidence>
<comment type="caution">
    <text evidence="4">The sequence shown here is derived from an EMBL/GenBank/DDBJ whole genome shotgun (WGS) entry which is preliminary data.</text>
</comment>
<dbReference type="Gene3D" id="1.25.40.10">
    <property type="entry name" value="Tetratricopeptide repeat domain"/>
    <property type="match status" value="1"/>
</dbReference>
<evidence type="ECO:0008006" key="6">
    <source>
        <dbReference type="Google" id="ProtNLM"/>
    </source>
</evidence>
<dbReference type="InterPro" id="IPR011990">
    <property type="entry name" value="TPR-like_helical_dom_sf"/>
</dbReference>
<dbReference type="SUPFAM" id="SSF48452">
    <property type="entry name" value="TPR-like"/>
    <property type="match status" value="1"/>
</dbReference>
<dbReference type="EMBL" id="LSYV01000124">
    <property type="protein sequence ID" value="KXZ42687.1"/>
    <property type="molecule type" value="Genomic_DNA"/>
</dbReference>
<keyword evidence="2" id="KW-0802">TPR repeat</keyword>
<dbReference type="AlphaFoldDB" id="A0A150FYN0"/>
<evidence type="ECO:0000256" key="3">
    <source>
        <dbReference type="SAM" id="MobiDB-lite"/>
    </source>
</evidence>
<organism evidence="4 5">
    <name type="scientific">Gonium pectorale</name>
    <name type="common">Green alga</name>
    <dbReference type="NCBI Taxonomy" id="33097"/>
    <lineage>
        <taxon>Eukaryota</taxon>
        <taxon>Viridiplantae</taxon>
        <taxon>Chlorophyta</taxon>
        <taxon>core chlorophytes</taxon>
        <taxon>Chlorophyceae</taxon>
        <taxon>CS clade</taxon>
        <taxon>Chlamydomonadales</taxon>
        <taxon>Volvocaceae</taxon>
        <taxon>Gonium</taxon>
    </lineage>
</organism>
<evidence type="ECO:0000256" key="1">
    <source>
        <dbReference type="ARBA" id="ARBA00022737"/>
    </source>
</evidence>
<dbReference type="OrthoDB" id="72596at2759"/>
<dbReference type="InterPro" id="IPR039663">
    <property type="entry name" value="AIP/AIPL1/TTC9"/>
</dbReference>
<feature type="region of interest" description="Disordered" evidence="3">
    <location>
        <begin position="174"/>
        <end position="264"/>
    </location>
</feature>
<feature type="compositionally biased region" description="Acidic residues" evidence="3">
    <location>
        <begin position="205"/>
        <end position="217"/>
    </location>
</feature>
<proteinExistence type="predicted"/>
<evidence type="ECO:0000256" key="2">
    <source>
        <dbReference type="ARBA" id="ARBA00022803"/>
    </source>
</evidence>